<proteinExistence type="predicted"/>
<dbReference type="AlphaFoldDB" id="A0A0G0K6T7"/>
<dbReference type="EMBL" id="LBUU01000001">
    <property type="protein sequence ID" value="KKQ71145.1"/>
    <property type="molecule type" value="Genomic_DNA"/>
</dbReference>
<name>A0A0G0K6T7_9BACT</name>
<evidence type="ECO:0000313" key="1">
    <source>
        <dbReference type="EMBL" id="KKQ71145.1"/>
    </source>
</evidence>
<dbReference type="Proteomes" id="UP000034022">
    <property type="component" value="Unassembled WGS sequence"/>
</dbReference>
<reference evidence="1 2" key="1">
    <citation type="journal article" date="2015" name="Nature">
        <title>rRNA introns, odd ribosomes, and small enigmatic genomes across a large radiation of phyla.</title>
        <authorList>
            <person name="Brown C.T."/>
            <person name="Hug L.A."/>
            <person name="Thomas B.C."/>
            <person name="Sharon I."/>
            <person name="Castelle C.J."/>
            <person name="Singh A."/>
            <person name="Wilkins M.J."/>
            <person name="Williams K.H."/>
            <person name="Banfield J.F."/>
        </authorList>
    </citation>
    <scope>NUCLEOTIDE SEQUENCE [LARGE SCALE GENOMIC DNA]</scope>
</reference>
<protein>
    <submittedName>
        <fullName evidence="1">Uncharacterized protein</fullName>
    </submittedName>
</protein>
<sequence length="41" mass="5114">MYENQLNEYIKEFENELKVFLPKKYYPIINQLYEQLGKTIK</sequence>
<organism evidence="1 2">
    <name type="scientific">Candidatus Falkowbacteria bacterium GW2011_GWE1_38_31</name>
    <dbReference type="NCBI Taxonomy" id="1618638"/>
    <lineage>
        <taxon>Bacteria</taxon>
        <taxon>Candidatus Falkowiibacteriota</taxon>
    </lineage>
</organism>
<evidence type="ECO:0000313" key="2">
    <source>
        <dbReference type="Proteomes" id="UP000034022"/>
    </source>
</evidence>
<accession>A0A0G0K6T7</accession>
<gene>
    <name evidence="1" type="ORF">US91_C0001G0072</name>
</gene>
<comment type="caution">
    <text evidence="1">The sequence shown here is derived from an EMBL/GenBank/DDBJ whole genome shotgun (WGS) entry which is preliminary data.</text>
</comment>